<comment type="similarity">
    <text evidence="6 10">Belongs to the ribulose-phosphate 3-epimerase family.</text>
</comment>
<evidence type="ECO:0000256" key="1">
    <source>
        <dbReference type="ARBA" id="ARBA00001782"/>
    </source>
</evidence>
<feature type="binding site" evidence="10">
    <location>
        <position position="186"/>
    </location>
    <ligand>
        <name>a divalent metal cation</name>
        <dbReference type="ChEBI" id="CHEBI:60240"/>
    </ligand>
</feature>
<gene>
    <name evidence="10 11" type="primary">rpe</name>
    <name evidence="11" type="ORF">TsocGM_02455</name>
</gene>
<feature type="active site" description="Proton acceptor" evidence="10">
    <location>
        <position position="50"/>
    </location>
</feature>
<dbReference type="PROSITE" id="PS01085">
    <property type="entry name" value="RIBUL_P_3_EPIMER_1"/>
    <property type="match status" value="1"/>
</dbReference>
<sequence>MPSERTERLRAWDGATAPLITPSLLDCDFAEVGREIARLEAAGVAALHLDVMDGHFVPNLSYGPPVVADWRAVTDLPFDAHLMISNPAEYLDAFVDAGADSLLVHAEVVRKPADLLRQIRDRGCRAGLVINPPTPWTAVEPYLDQLDSVLVMSVMPGFGGQRFQETVLEKVRAIRAARPGLRIAIDGGINARTADQATEAGATQLVVGSATYRADGNYAASLGEVAEAARRGLQRGGAAPGRAGAPPAV</sequence>
<comment type="cofactor">
    <cofactor evidence="4">
        <name>Zn(2+)</name>
        <dbReference type="ChEBI" id="CHEBI:29105"/>
    </cofactor>
</comment>
<keyword evidence="8 10" id="KW-0479">Metal-binding</keyword>
<feature type="binding site" evidence="10">
    <location>
        <begin position="186"/>
        <end position="188"/>
    </location>
    <ligand>
        <name>substrate</name>
    </ligand>
</feature>
<feature type="binding site" evidence="10">
    <location>
        <position position="50"/>
    </location>
    <ligand>
        <name>a divalent metal cation</name>
        <dbReference type="ChEBI" id="CHEBI:60240"/>
    </ligand>
</feature>
<reference evidence="11 12" key="2">
    <citation type="submission" date="2019-01" db="EMBL/GenBank/DDBJ databases">
        <title>Tautonia sociabilis, a novel thermotolerant planctomycete of Isosphaeraceae family, isolated from a 4000 m deep subterranean habitat.</title>
        <authorList>
            <person name="Kovaleva O.L."/>
            <person name="Elcheninov A.G."/>
            <person name="Van Heerden E."/>
            <person name="Toshchakov S.V."/>
            <person name="Novikov A."/>
            <person name="Bonch-Osmolovskaya E.A."/>
            <person name="Kublanov I.V."/>
        </authorList>
    </citation>
    <scope>NUCLEOTIDE SEQUENCE [LARGE SCALE GENOMIC DNA]</scope>
    <source>
        <strain evidence="11 12">GM2012</strain>
    </source>
</reference>
<comment type="cofactor">
    <cofactor evidence="10">
        <name>a divalent metal cation</name>
        <dbReference type="ChEBI" id="CHEBI:60240"/>
    </cofactor>
    <text evidence="10">Binds 1 divalent metal cation per subunit.</text>
</comment>
<feature type="binding site" evidence="10">
    <location>
        <begin position="208"/>
        <end position="209"/>
    </location>
    <ligand>
        <name>substrate</name>
    </ligand>
</feature>
<comment type="catalytic activity">
    <reaction evidence="1 10">
        <text>D-ribulose 5-phosphate = D-xylulose 5-phosphate</text>
        <dbReference type="Rhea" id="RHEA:13677"/>
        <dbReference type="ChEBI" id="CHEBI:57737"/>
        <dbReference type="ChEBI" id="CHEBI:58121"/>
        <dbReference type="EC" id="5.1.3.1"/>
    </reaction>
</comment>
<feature type="binding site" evidence="10">
    <location>
        <position position="81"/>
    </location>
    <ligand>
        <name>a divalent metal cation</name>
        <dbReference type="ChEBI" id="CHEBI:60240"/>
    </ligand>
</feature>
<evidence type="ECO:0000256" key="10">
    <source>
        <dbReference type="HAMAP-Rule" id="MF_02227"/>
    </source>
</evidence>
<dbReference type="EMBL" id="RYZH01000003">
    <property type="protein sequence ID" value="RUL89300.1"/>
    <property type="molecule type" value="Genomic_DNA"/>
</dbReference>
<evidence type="ECO:0000256" key="2">
    <source>
        <dbReference type="ARBA" id="ARBA00001936"/>
    </source>
</evidence>
<organism evidence="11 12">
    <name type="scientific">Tautonia sociabilis</name>
    <dbReference type="NCBI Taxonomy" id="2080755"/>
    <lineage>
        <taxon>Bacteria</taxon>
        <taxon>Pseudomonadati</taxon>
        <taxon>Planctomycetota</taxon>
        <taxon>Planctomycetia</taxon>
        <taxon>Isosphaerales</taxon>
        <taxon>Isosphaeraceae</taxon>
        <taxon>Tautonia</taxon>
    </lineage>
</organism>
<comment type="pathway">
    <text evidence="10">Carbohydrate degradation.</text>
</comment>
<dbReference type="NCBIfam" id="NF004076">
    <property type="entry name" value="PRK05581.1-4"/>
    <property type="match status" value="1"/>
</dbReference>
<comment type="cofactor">
    <cofactor evidence="3">
        <name>Co(2+)</name>
        <dbReference type="ChEBI" id="CHEBI:48828"/>
    </cofactor>
</comment>
<dbReference type="AlphaFoldDB" id="A0A432MPN9"/>
<dbReference type="GO" id="GO:0004750">
    <property type="term" value="F:D-ribulose-phosphate 3-epimerase activity"/>
    <property type="evidence" value="ECO:0007669"/>
    <property type="project" value="UniProtKB-UniRule"/>
</dbReference>
<dbReference type="OrthoDB" id="1645589at2"/>
<comment type="caution">
    <text evidence="11">The sequence shown here is derived from an EMBL/GenBank/DDBJ whole genome shotgun (WGS) entry which is preliminary data.</text>
</comment>
<dbReference type="InterPro" id="IPR011060">
    <property type="entry name" value="RibuloseP-bd_barrel"/>
</dbReference>
<keyword evidence="12" id="KW-1185">Reference proteome</keyword>
<dbReference type="NCBIfam" id="TIGR01163">
    <property type="entry name" value="rpe"/>
    <property type="match status" value="1"/>
</dbReference>
<evidence type="ECO:0000256" key="8">
    <source>
        <dbReference type="ARBA" id="ARBA00022723"/>
    </source>
</evidence>
<dbReference type="Proteomes" id="UP000280296">
    <property type="component" value="Unassembled WGS sequence"/>
</dbReference>
<evidence type="ECO:0000256" key="5">
    <source>
        <dbReference type="ARBA" id="ARBA00001954"/>
    </source>
</evidence>
<dbReference type="GO" id="GO:0046872">
    <property type="term" value="F:metal ion binding"/>
    <property type="evidence" value="ECO:0007669"/>
    <property type="project" value="UniProtKB-UniRule"/>
</dbReference>
<evidence type="ECO:0000256" key="9">
    <source>
        <dbReference type="ARBA" id="ARBA00023235"/>
    </source>
</evidence>
<keyword evidence="9 10" id="KW-0413">Isomerase</keyword>
<dbReference type="FunFam" id="3.20.20.70:FF:000004">
    <property type="entry name" value="Ribulose-phosphate 3-epimerase"/>
    <property type="match status" value="1"/>
</dbReference>
<proteinExistence type="inferred from homology"/>
<reference evidence="11 12" key="1">
    <citation type="submission" date="2018-12" db="EMBL/GenBank/DDBJ databases">
        <authorList>
            <person name="Toschakov S.V."/>
        </authorList>
    </citation>
    <scope>NUCLEOTIDE SEQUENCE [LARGE SCALE GENOMIC DNA]</scope>
    <source>
        <strain evidence="11 12">GM2012</strain>
    </source>
</reference>
<dbReference type="GO" id="GO:0005737">
    <property type="term" value="C:cytoplasm"/>
    <property type="evidence" value="ECO:0007669"/>
    <property type="project" value="UniProtKB-ARBA"/>
</dbReference>
<dbReference type="InterPro" id="IPR000056">
    <property type="entry name" value="Ribul_P_3_epim-like"/>
</dbReference>
<keyword evidence="10" id="KW-0119">Carbohydrate metabolism</keyword>
<accession>A0A432MPN9</accession>
<dbReference type="SUPFAM" id="SSF51366">
    <property type="entry name" value="Ribulose-phoshate binding barrel"/>
    <property type="match status" value="1"/>
</dbReference>
<evidence type="ECO:0000256" key="3">
    <source>
        <dbReference type="ARBA" id="ARBA00001941"/>
    </source>
</evidence>
<dbReference type="PANTHER" id="PTHR11749">
    <property type="entry name" value="RIBULOSE-5-PHOSPHATE-3-EPIMERASE"/>
    <property type="match status" value="1"/>
</dbReference>
<dbReference type="PROSITE" id="PS01086">
    <property type="entry name" value="RIBUL_P_3_EPIMER_2"/>
    <property type="match status" value="1"/>
</dbReference>
<dbReference type="GO" id="GO:0019323">
    <property type="term" value="P:pentose catabolic process"/>
    <property type="evidence" value="ECO:0007669"/>
    <property type="project" value="UniProtKB-UniRule"/>
</dbReference>
<evidence type="ECO:0000256" key="4">
    <source>
        <dbReference type="ARBA" id="ARBA00001947"/>
    </source>
</evidence>
<dbReference type="CDD" id="cd00429">
    <property type="entry name" value="RPE"/>
    <property type="match status" value="1"/>
</dbReference>
<feature type="binding site" evidence="10">
    <location>
        <position position="23"/>
    </location>
    <ligand>
        <name>substrate</name>
    </ligand>
</feature>
<evidence type="ECO:0000256" key="6">
    <source>
        <dbReference type="ARBA" id="ARBA00009541"/>
    </source>
</evidence>
<comment type="cofactor">
    <cofactor evidence="2">
        <name>Mn(2+)</name>
        <dbReference type="ChEBI" id="CHEBI:29035"/>
    </cofactor>
</comment>
<dbReference type="EC" id="5.1.3.1" evidence="7 10"/>
<evidence type="ECO:0000313" key="11">
    <source>
        <dbReference type="EMBL" id="RUL89300.1"/>
    </source>
</evidence>
<dbReference type="InterPro" id="IPR026019">
    <property type="entry name" value="Ribul_P_3_epim"/>
</dbReference>
<name>A0A432MPN9_9BACT</name>
<dbReference type="Pfam" id="PF00834">
    <property type="entry name" value="Ribul_P_3_epim"/>
    <property type="match status" value="1"/>
</dbReference>
<evidence type="ECO:0000313" key="12">
    <source>
        <dbReference type="Proteomes" id="UP000280296"/>
    </source>
</evidence>
<comment type="cofactor">
    <cofactor evidence="5">
        <name>Fe(2+)</name>
        <dbReference type="ChEBI" id="CHEBI:29033"/>
    </cofactor>
</comment>
<dbReference type="RefSeq" id="WP_126723736.1">
    <property type="nucleotide sequence ID" value="NZ_RYZH01000003.1"/>
</dbReference>
<dbReference type="Gene3D" id="3.20.20.70">
    <property type="entry name" value="Aldolase class I"/>
    <property type="match status" value="1"/>
</dbReference>
<feature type="active site" description="Proton donor" evidence="10">
    <location>
        <position position="186"/>
    </location>
</feature>
<comment type="function">
    <text evidence="10">Catalyzes the reversible epimerization of D-ribulose 5-phosphate to D-xylulose 5-phosphate.</text>
</comment>
<evidence type="ECO:0000256" key="7">
    <source>
        <dbReference type="ARBA" id="ARBA00013188"/>
    </source>
</evidence>
<feature type="binding site" evidence="10">
    <location>
        <position position="81"/>
    </location>
    <ligand>
        <name>substrate</name>
    </ligand>
</feature>
<dbReference type="InterPro" id="IPR013785">
    <property type="entry name" value="Aldolase_TIM"/>
</dbReference>
<dbReference type="HAMAP" id="MF_02227">
    <property type="entry name" value="RPE"/>
    <property type="match status" value="1"/>
</dbReference>
<feature type="binding site" evidence="10">
    <location>
        <begin position="157"/>
        <end position="160"/>
    </location>
    <ligand>
        <name>substrate</name>
    </ligand>
</feature>
<dbReference type="GO" id="GO:0006098">
    <property type="term" value="P:pentose-phosphate shunt"/>
    <property type="evidence" value="ECO:0007669"/>
    <property type="project" value="UniProtKB-UniRule"/>
</dbReference>
<feature type="binding site" evidence="10">
    <location>
        <position position="48"/>
    </location>
    <ligand>
        <name>a divalent metal cation</name>
        <dbReference type="ChEBI" id="CHEBI:60240"/>
    </ligand>
</feature>
<protein>
    <recommendedName>
        <fullName evidence="7 10">Ribulose-phosphate 3-epimerase</fullName>
        <ecNumber evidence="7 10">5.1.3.1</ecNumber>
    </recommendedName>
</protein>